<proteinExistence type="predicted"/>
<organism evidence="2 3">
    <name type="scientific">Polarella glacialis</name>
    <name type="common">Dinoflagellate</name>
    <dbReference type="NCBI Taxonomy" id="89957"/>
    <lineage>
        <taxon>Eukaryota</taxon>
        <taxon>Sar</taxon>
        <taxon>Alveolata</taxon>
        <taxon>Dinophyceae</taxon>
        <taxon>Suessiales</taxon>
        <taxon>Suessiaceae</taxon>
        <taxon>Polarella</taxon>
    </lineage>
</organism>
<dbReference type="Proteomes" id="UP000654075">
    <property type="component" value="Unassembled WGS sequence"/>
</dbReference>
<feature type="region of interest" description="Disordered" evidence="1">
    <location>
        <begin position="114"/>
        <end position="172"/>
    </location>
</feature>
<feature type="non-terminal residue" evidence="2">
    <location>
        <position position="1"/>
    </location>
</feature>
<evidence type="ECO:0000313" key="3">
    <source>
        <dbReference type="Proteomes" id="UP000654075"/>
    </source>
</evidence>
<reference evidence="2" key="1">
    <citation type="submission" date="2021-02" db="EMBL/GenBank/DDBJ databases">
        <authorList>
            <person name="Dougan E. K."/>
            <person name="Rhodes N."/>
            <person name="Thang M."/>
            <person name="Chan C."/>
        </authorList>
    </citation>
    <scope>NUCLEOTIDE SEQUENCE</scope>
</reference>
<protein>
    <submittedName>
        <fullName evidence="2">Uncharacterized protein</fullName>
    </submittedName>
</protein>
<comment type="caution">
    <text evidence="2">The sequence shown here is derived from an EMBL/GenBank/DDBJ whole genome shotgun (WGS) entry which is preliminary data.</text>
</comment>
<name>A0A813F2Y9_POLGL</name>
<accession>A0A813F2Y9</accession>
<dbReference type="AlphaFoldDB" id="A0A813F2Y9"/>
<keyword evidence="3" id="KW-1185">Reference proteome</keyword>
<feature type="region of interest" description="Disordered" evidence="1">
    <location>
        <begin position="1"/>
        <end position="26"/>
    </location>
</feature>
<gene>
    <name evidence="2" type="ORF">PGLA1383_LOCUS25803</name>
</gene>
<evidence type="ECO:0000313" key="2">
    <source>
        <dbReference type="EMBL" id="CAE8607899.1"/>
    </source>
</evidence>
<dbReference type="EMBL" id="CAJNNV010022184">
    <property type="protein sequence ID" value="CAE8607899.1"/>
    <property type="molecule type" value="Genomic_DNA"/>
</dbReference>
<sequence>MVALGFPAPPAAPLSRDPQAAFPDSEAESVLRAVERLAQEQRIRIEELHAGHAQLEAGLRALRSVQEGERRKAWTEVESRSNGDGYRGRAAVPPASPAALLRGVSAPALCARADAPAKDSRLAAPAPRNGGDGETPERKTSFVPVWGSSPGARVEEALTPPNPALPSDSKSLGMSGKRFVGGMDHFVGGTAVGDAPGAHGNPKDTSFQGGLPRSIGSGHRHFQVADHIHYGVGDDDRAELSPGGFAWLGAGRKHFPEK</sequence>
<evidence type="ECO:0000256" key="1">
    <source>
        <dbReference type="SAM" id="MobiDB-lite"/>
    </source>
</evidence>